<proteinExistence type="predicted"/>
<keyword evidence="1" id="KW-0456">Lyase</keyword>
<dbReference type="Gene3D" id="1.10.600.10">
    <property type="entry name" value="Farnesyl Diphosphate Synthase"/>
    <property type="match status" value="2"/>
</dbReference>
<accession>A0ABW2PGA8</accession>
<gene>
    <name evidence="3" type="ORF">ACFQSB_38430</name>
</gene>
<reference evidence="4" key="1">
    <citation type="journal article" date="2019" name="Int. J. Syst. Evol. Microbiol.">
        <title>The Global Catalogue of Microorganisms (GCM) 10K type strain sequencing project: providing services to taxonomists for standard genome sequencing and annotation.</title>
        <authorList>
            <consortium name="The Broad Institute Genomics Platform"/>
            <consortium name="The Broad Institute Genome Sequencing Center for Infectious Disease"/>
            <person name="Wu L."/>
            <person name="Ma J."/>
        </authorList>
    </citation>
    <scope>NUCLEOTIDE SEQUENCE [LARGE SCALE GENOMIC DNA]</scope>
    <source>
        <strain evidence="4">CECT 7649</strain>
    </source>
</reference>
<protein>
    <submittedName>
        <fullName evidence="3">Germacradienol/geosmin synthase</fullName>
    </submittedName>
</protein>
<organism evidence="3 4">
    <name type="scientific">Sphaerisporangium rhizosphaerae</name>
    <dbReference type="NCBI Taxonomy" id="2269375"/>
    <lineage>
        <taxon>Bacteria</taxon>
        <taxon>Bacillati</taxon>
        <taxon>Actinomycetota</taxon>
        <taxon>Actinomycetes</taxon>
        <taxon>Streptosporangiales</taxon>
        <taxon>Streptosporangiaceae</taxon>
        <taxon>Sphaerisporangium</taxon>
    </lineage>
</organism>
<dbReference type="PANTHER" id="PTHR35201">
    <property type="entry name" value="TERPENE SYNTHASE"/>
    <property type="match status" value="1"/>
</dbReference>
<dbReference type="SFLD" id="SFLDS00005">
    <property type="entry name" value="Isoprenoid_Synthase_Type_I"/>
    <property type="match status" value="2"/>
</dbReference>
<dbReference type="InterPro" id="IPR008949">
    <property type="entry name" value="Isoprenoid_synthase_dom_sf"/>
</dbReference>
<evidence type="ECO:0000313" key="4">
    <source>
        <dbReference type="Proteomes" id="UP001596496"/>
    </source>
</evidence>
<dbReference type="SUPFAM" id="SSF48576">
    <property type="entry name" value="Terpenoid synthases"/>
    <property type="match status" value="2"/>
</dbReference>
<sequence length="803" mass="89467">MQAFTLPDFYMPYPARLNPHLERSRAHSTAWARGMGMLDVPRPGGGLIWDEAALAQMDYALMCAYTHPDCDGATLDLITDWYVWVFFFDDHFLELFKHSRDLAGAKAHLDRLELFMTAEDETPPEPADPAEAGLKDLWARTVPAMSPDWRRRFTTSTHNLMVESMWELNNIELGRVANPIEYVQMRRRVGGAPWSADLVEYAARAEIPAHLAGTRPMKVLSDTFSDAVHLRNDLFSYQREVQEEGENSNAVLVFERFFDCPTQEAAELVNDLLTSRLQQFETTALTEVPALLAERAAPAHEQAAVAAYVKGLQDWQSGGHEWHARSSRYMNEGAAGGPFPGVPPGPSGLGTSAVWSLLPTLRLGADLRSRQHLSPPLRPVGHLDLPAFHMPFAFRTNPHLEAARRHGAEWALRMGMFDSLPGISAGALWDERRFLGFDFAHCAAMIHADGELEQVCLSSDWLAWGTYGDDYFPCVFGVPRDLPAARLCHERLGSFMPLDMSETPEPSGALERGLGDLWRRTASGMDARGRRRLRAAVDDMTGSWVWEVGNQALNRVPDPIDYVEMRRKTFGSDMTMSLARLAHIDVVPDEVYQTRVLRELDTAAQDYACFTNDLFSYQKEIEFEGEVHNMVLVVERFLGVDRCRARDIVAELMTARMRQFEHIVAHDLPALLDDLALGERARQILVEHAESLKDWMSGILEWHRRCARYTEAELRTHGSATAPRPAAAFTAPLPDASLTAPPTHALLTAAPSHAFVTAAPARVSAGAPQPSTPEIWRAMPPTGLGTSAARLTPQGPPETAPDR</sequence>
<dbReference type="PANTHER" id="PTHR35201:SF4">
    <property type="entry name" value="BETA-PINACENE SYNTHASE-RELATED"/>
    <property type="match status" value="1"/>
</dbReference>
<dbReference type="RefSeq" id="WP_380832134.1">
    <property type="nucleotide sequence ID" value="NZ_JBHTCG010000053.1"/>
</dbReference>
<dbReference type="Pfam" id="PF19086">
    <property type="entry name" value="Terpene_syn_C_2"/>
    <property type="match status" value="2"/>
</dbReference>
<comment type="caution">
    <text evidence="3">The sequence shown here is derived from an EMBL/GenBank/DDBJ whole genome shotgun (WGS) entry which is preliminary data.</text>
</comment>
<keyword evidence="4" id="KW-1185">Reference proteome</keyword>
<dbReference type="Proteomes" id="UP001596496">
    <property type="component" value="Unassembled WGS sequence"/>
</dbReference>
<evidence type="ECO:0000256" key="2">
    <source>
        <dbReference type="SAM" id="MobiDB-lite"/>
    </source>
</evidence>
<feature type="compositionally biased region" description="Pro residues" evidence="2">
    <location>
        <begin position="794"/>
        <end position="803"/>
    </location>
</feature>
<dbReference type="SFLD" id="SFLDG01020">
    <property type="entry name" value="Terpene_Cyclase_Like_2"/>
    <property type="match status" value="2"/>
</dbReference>
<feature type="region of interest" description="Disordered" evidence="2">
    <location>
        <begin position="764"/>
        <end position="803"/>
    </location>
</feature>
<dbReference type="InterPro" id="IPR034686">
    <property type="entry name" value="Terpene_cyclase-like_2"/>
</dbReference>
<evidence type="ECO:0000313" key="3">
    <source>
        <dbReference type="EMBL" id="MFC7388137.1"/>
    </source>
</evidence>
<dbReference type="EMBL" id="JBHTCG010000053">
    <property type="protein sequence ID" value="MFC7388137.1"/>
    <property type="molecule type" value="Genomic_DNA"/>
</dbReference>
<evidence type="ECO:0000256" key="1">
    <source>
        <dbReference type="ARBA" id="ARBA00023239"/>
    </source>
</evidence>
<name>A0ABW2PGA8_9ACTN</name>